<dbReference type="GO" id="GO:0000122">
    <property type="term" value="P:negative regulation of transcription by RNA polymerase II"/>
    <property type="evidence" value="ECO:0007669"/>
    <property type="project" value="TreeGrafter"/>
</dbReference>
<dbReference type="PROSITE" id="PS00031">
    <property type="entry name" value="NUCLEAR_REC_DBD_1"/>
    <property type="match status" value="1"/>
</dbReference>
<dbReference type="Pfam" id="PF00105">
    <property type="entry name" value="zf-C4"/>
    <property type="match status" value="1"/>
</dbReference>
<evidence type="ECO:0008006" key="15">
    <source>
        <dbReference type="Google" id="ProtNLM"/>
    </source>
</evidence>
<dbReference type="GO" id="GO:0030154">
    <property type="term" value="P:cell differentiation"/>
    <property type="evidence" value="ECO:0007669"/>
    <property type="project" value="TreeGrafter"/>
</dbReference>
<keyword evidence="9" id="KW-0539">Nucleus</keyword>
<dbReference type="GO" id="GO:0004879">
    <property type="term" value="F:nuclear receptor activity"/>
    <property type="evidence" value="ECO:0007669"/>
    <property type="project" value="TreeGrafter"/>
</dbReference>
<dbReference type="PRINTS" id="PR00398">
    <property type="entry name" value="STRDHORMONER"/>
</dbReference>
<evidence type="ECO:0000259" key="12">
    <source>
        <dbReference type="PROSITE" id="PS51843"/>
    </source>
</evidence>
<keyword evidence="4" id="KW-0862">Zinc</keyword>
<evidence type="ECO:0000313" key="13">
    <source>
        <dbReference type="EMBL" id="TRY77053.1"/>
    </source>
</evidence>
<accession>A0A553PH93</accession>
<dbReference type="InterPro" id="IPR000536">
    <property type="entry name" value="Nucl_hrmn_rcpt_lig-bd"/>
</dbReference>
<evidence type="ECO:0000256" key="3">
    <source>
        <dbReference type="ARBA" id="ARBA00022771"/>
    </source>
</evidence>
<dbReference type="SMART" id="SM00399">
    <property type="entry name" value="ZnF_C4"/>
    <property type="match status" value="1"/>
</dbReference>
<proteinExistence type="predicted"/>
<evidence type="ECO:0000256" key="1">
    <source>
        <dbReference type="ARBA" id="ARBA00004123"/>
    </source>
</evidence>
<evidence type="ECO:0000256" key="2">
    <source>
        <dbReference type="ARBA" id="ARBA00022723"/>
    </source>
</evidence>
<feature type="region of interest" description="Disordered" evidence="10">
    <location>
        <begin position="114"/>
        <end position="208"/>
    </location>
</feature>
<dbReference type="GO" id="GO:0006950">
    <property type="term" value="P:response to stress"/>
    <property type="evidence" value="ECO:0007669"/>
    <property type="project" value="UniProtKB-ARBA"/>
</dbReference>
<dbReference type="GO" id="GO:0000978">
    <property type="term" value="F:RNA polymerase II cis-regulatory region sequence-specific DNA binding"/>
    <property type="evidence" value="ECO:0007669"/>
    <property type="project" value="TreeGrafter"/>
</dbReference>
<dbReference type="InterPro" id="IPR001628">
    <property type="entry name" value="Znf_hrmn_rcpt"/>
</dbReference>
<dbReference type="OMA" id="AAWKVPH"/>
<comment type="caution">
    <text evidence="13">The sequence shown here is derived from an EMBL/GenBank/DDBJ whole genome shotgun (WGS) entry which is preliminary data.</text>
</comment>
<evidence type="ECO:0000259" key="11">
    <source>
        <dbReference type="PROSITE" id="PS51030"/>
    </source>
</evidence>
<dbReference type="InterPro" id="IPR013088">
    <property type="entry name" value="Znf_NHR/GATA"/>
</dbReference>
<keyword evidence="6" id="KW-0238">DNA-binding</keyword>
<dbReference type="InterPro" id="IPR050234">
    <property type="entry name" value="Nuclear_hormone_rcpt_NR1"/>
</dbReference>
<feature type="domain" description="NR LBD" evidence="12">
    <location>
        <begin position="326"/>
        <end position="526"/>
    </location>
</feature>
<evidence type="ECO:0000256" key="6">
    <source>
        <dbReference type="ARBA" id="ARBA00023125"/>
    </source>
</evidence>
<keyword evidence="2" id="KW-0479">Metal-binding</keyword>
<evidence type="ECO:0000256" key="4">
    <source>
        <dbReference type="ARBA" id="ARBA00022833"/>
    </source>
</evidence>
<dbReference type="PROSITE" id="PS51030">
    <property type="entry name" value="NUCLEAR_REC_DBD_2"/>
    <property type="match status" value="1"/>
</dbReference>
<dbReference type="GO" id="GO:0005634">
    <property type="term" value="C:nucleus"/>
    <property type="evidence" value="ECO:0007669"/>
    <property type="project" value="UniProtKB-SubCell"/>
</dbReference>
<dbReference type="Pfam" id="PF00104">
    <property type="entry name" value="Hormone_recep"/>
    <property type="match status" value="1"/>
</dbReference>
<evidence type="ECO:0000256" key="5">
    <source>
        <dbReference type="ARBA" id="ARBA00023015"/>
    </source>
</evidence>
<keyword evidence="14" id="KW-1185">Reference proteome</keyword>
<dbReference type="Gene3D" id="1.10.565.10">
    <property type="entry name" value="Retinoid X Receptor"/>
    <property type="match status" value="1"/>
</dbReference>
<evidence type="ECO:0000256" key="7">
    <source>
        <dbReference type="ARBA" id="ARBA00023163"/>
    </source>
</evidence>
<dbReference type="GO" id="GO:0008270">
    <property type="term" value="F:zinc ion binding"/>
    <property type="evidence" value="ECO:0007669"/>
    <property type="project" value="UniProtKB-KW"/>
</dbReference>
<feature type="domain" description="Nuclear receptor" evidence="11">
    <location>
        <begin position="31"/>
        <end position="106"/>
    </location>
</feature>
<dbReference type="PRINTS" id="PR00047">
    <property type="entry name" value="STROIDFINGER"/>
</dbReference>
<feature type="non-terminal residue" evidence="13">
    <location>
        <position position="526"/>
    </location>
</feature>
<keyword evidence="5" id="KW-0805">Transcription regulation</keyword>
<sequence length="526" mass="59158">MDPSIVCKEETVETSSGEDGQKEGKIDKLLNKYCAVCGDKALGYNFNALTCESCKAFFRRNALKNKEFKCPFSNKCEVTLVTRRFCQKCRLKKCFDIGMKKEWILSDEEKQQKRQKIEQNRAKKRQDVPDLSPGAFLAAASPSTLPHNRDVVSPASTSISFPLGTDSIGLERPQARVLPSSRPPSEDDNQPRQKPQLSAHSSSKDLPLDATVNQSSLTRMSPDLTTLPEQVNPMNLDVKNEQSPQSYPSTSCGQNPFSPHMGGIPLVGAMTEIKSSDSSLSFPDITNTSFDNLDDIVTVAIEAEFHVQNIHSPMHSLTGKSLNDRETDRLHELFMASRSLVEPLDLEKSPFSNADPKNLISVVNLTDLAIKRIIRMAKKINPFITMCQEDQIALLKGGCTELMILRSVINYNPDKNSWRIPSKDRPREVNMELLKEASHLGVNLYEEHQRFVKSFDPKWRTDENVMLLLSAIALFNPARTNVLHKDVVKLEQDLNRLNESHIQLFLGLNPKLVEPLLIEIFDLKPT</sequence>
<feature type="compositionally biased region" description="Polar residues" evidence="10">
    <location>
        <begin position="192"/>
        <end position="201"/>
    </location>
</feature>
<comment type="subcellular location">
    <subcellularLocation>
        <location evidence="1">Nucleus</location>
    </subcellularLocation>
</comment>
<dbReference type="STRING" id="6832.A0A553PH93"/>
<dbReference type="EMBL" id="VCGU01000004">
    <property type="protein sequence ID" value="TRY77053.1"/>
    <property type="molecule type" value="Genomic_DNA"/>
</dbReference>
<evidence type="ECO:0000256" key="9">
    <source>
        <dbReference type="ARBA" id="ARBA00023242"/>
    </source>
</evidence>
<dbReference type="AlphaFoldDB" id="A0A553PH93"/>
<dbReference type="Gene3D" id="3.30.50.10">
    <property type="entry name" value="Erythroid Transcription Factor GATA-1, subunit A"/>
    <property type="match status" value="1"/>
</dbReference>
<dbReference type="CDD" id="cd06966">
    <property type="entry name" value="NR_DBD_CAR"/>
    <property type="match status" value="1"/>
</dbReference>
<keyword evidence="8" id="KW-0675">Receptor</keyword>
<reference evidence="13 14" key="1">
    <citation type="journal article" date="2018" name="Nat. Ecol. Evol.">
        <title>Genomic signatures of mitonuclear coevolution across populations of Tigriopus californicus.</title>
        <authorList>
            <person name="Barreto F.S."/>
            <person name="Watson E.T."/>
            <person name="Lima T.G."/>
            <person name="Willett C.S."/>
            <person name="Edmands S."/>
            <person name="Li W."/>
            <person name="Burton R.S."/>
        </authorList>
    </citation>
    <scope>NUCLEOTIDE SEQUENCE [LARGE SCALE GENOMIC DNA]</scope>
    <source>
        <strain evidence="13 14">San Diego</strain>
    </source>
</reference>
<evidence type="ECO:0000256" key="8">
    <source>
        <dbReference type="ARBA" id="ARBA00023170"/>
    </source>
</evidence>
<evidence type="ECO:0000313" key="14">
    <source>
        <dbReference type="Proteomes" id="UP000318571"/>
    </source>
</evidence>
<dbReference type="PANTHER" id="PTHR24082:SF283">
    <property type="entry name" value="NUCLEAR HORMONE RECEPTOR HR96"/>
    <property type="match status" value="1"/>
</dbReference>
<organism evidence="13 14">
    <name type="scientific">Tigriopus californicus</name>
    <name type="common">Marine copepod</name>
    <dbReference type="NCBI Taxonomy" id="6832"/>
    <lineage>
        <taxon>Eukaryota</taxon>
        <taxon>Metazoa</taxon>
        <taxon>Ecdysozoa</taxon>
        <taxon>Arthropoda</taxon>
        <taxon>Crustacea</taxon>
        <taxon>Multicrustacea</taxon>
        <taxon>Hexanauplia</taxon>
        <taxon>Copepoda</taxon>
        <taxon>Harpacticoida</taxon>
        <taxon>Harpacticidae</taxon>
        <taxon>Tigriopus</taxon>
    </lineage>
</organism>
<protein>
    <recommendedName>
        <fullName evidence="15">Nuclear receptor domain-containing protein</fullName>
    </recommendedName>
</protein>
<dbReference type="FunFam" id="3.30.50.10:FF:000042">
    <property type="entry name" value="Nuclear hormone receptor HR96"/>
    <property type="match status" value="1"/>
</dbReference>
<keyword evidence="7" id="KW-0804">Transcription</keyword>
<dbReference type="SUPFAM" id="SSF48508">
    <property type="entry name" value="Nuclear receptor ligand-binding domain"/>
    <property type="match status" value="1"/>
</dbReference>
<name>A0A553PH93_TIGCA</name>
<evidence type="ECO:0000256" key="10">
    <source>
        <dbReference type="SAM" id="MobiDB-lite"/>
    </source>
</evidence>
<dbReference type="InterPro" id="IPR035500">
    <property type="entry name" value="NHR-like_dom_sf"/>
</dbReference>
<keyword evidence="3" id="KW-0863">Zinc-finger</keyword>
<dbReference type="Proteomes" id="UP000318571">
    <property type="component" value="Chromosome 5"/>
</dbReference>
<dbReference type="PANTHER" id="PTHR24082">
    <property type="entry name" value="NUCLEAR HORMONE RECEPTOR"/>
    <property type="match status" value="1"/>
</dbReference>
<dbReference type="InterPro" id="IPR001723">
    <property type="entry name" value="Nuclear_hrmn_rcpt"/>
</dbReference>
<gene>
    <name evidence="13" type="ORF">TCAL_07089</name>
</gene>
<dbReference type="SUPFAM" id="SSF57716">
    <property type="entry name" value="Glucocorticoid receptor-like (DNA-binding domain)"/>
    <property type="match status" value="1"/>
</dbReference>
<dbReference type="PROSITE" id="PS51843">
    <property type="entry name" value="NR_LBD"/>
    <property type="match status" value="1"/>
</dbReference>
<feature type="compositionally biased region" description="Basic and acidic residues" evidence="10">
    <location>
        <begin position="114"/>
        <end position="128"/>
    </location>
</feature>
<dbReference type="GO" id="GO:0045944">
    <property type="term" value="P:positive regulation of transcription by RNA polymerase II"/>
    <property type="evidence" value="ECO:0007669"/>
    <property type="project" value="TreeGrafter"/>
</dbReference>